<reference evidence="1" key="1">
    <citation type="journal article" date="2022" name="Int. J. Mol. Sci.">
        <title>Draft Genome of Tanacetum Coccineum: Genomic Comparison of Closely Related Tanacetum-Family Plants.</title>
        <authorList>
            <person name="Yamashiro T."/>
            <person name="Shiraishi A."/>
            <person name="Nakayama K."/>
            <person name="Satake H."/>
        </authorList>
    </citation>
    <scope>NUCLEOTIDE SEQUENCE</scope>
</reference>
<gene>
    <name evidence="1" type="ORF">Tco_0749396</name>
</gene>
<keyword evidence="2" id="KW-1185">Reference proteome</keyword>
<dbReference type="EMBL" id="BQNB010010856">
    <property type="protein sequence ID" value="GJS82855.1"/>
    <property type="molecule type" value="Genomic_DNA"/>
</dbReference>
<comment type="caution">
    <text evidence="1">The sequence shown here is derived from an EMBL/GenBank/DDBJ whole genome shotgun (WGS) entry which is preliminary data.</text>
</comment>
<proteinExistence type="predicted"/>
<name>A0ABQ4Z157_9ASTR</name>
<reference evidence="1" key="2">
    <citation type="submission" date="2022-01" db="EMBL/GenBank/DDBJ databases">
        <authorList>
            <person name="Yamashiro T."/>
            <person name="Shiraishi A."/>
            <person name="Satake H."/>
            <person name="Nakayama K."/>
        </authorList>
    </citation>
    <scope>NUCLEOTIDE SEQUENCE</scope>
</reference>
<organism evidence="1 2">
    <name type="scientific">Tanacetum coccineum</name>
    <dbReference type="NCBI Taxonomy" id="301880"/>
    <lineage>
        <taxon>Eukaryota</taxon>
        <taxon>Viridiplantae</taxon>
        <taxon>Streptophyta</taxon>
        <taxon>Embryophyta</taxon>
        <taxon>Tracheophyta</taxon>
        <taxon>Spermatophyta</taxon>
        <taxon>Magnoliopsida</taxon>
        <taxon>eudicotyledons</taxon>
        <taxon>Gunneridae</taxon>
        <taxon>Pentapetalae</taxon>
        <taxon>asterids</taxon>
        <taxon>campanulids</taxon>
        <taxon>Asterales</taxon>
        <taxon>Asteraceae</taxon>
        <taxon>Asteroideae</taxon>
        <taxon>Anthemideae</taxon>
        <taxon>Anthemidinae</taxon>
        <taxon>Tanacetum</taxon>
    </lineage>
</organism>
<sequence length="196" mass="22046">MTSPKDVEDQLKKHFISLMRCHGLFLVSLKLLYIRMLHSGGVNNGVIVEVWSVTGHFRRIRVGGFDGSVLPNVVEAAEQGDGHGGKGRPERAFYSEALIYYVLVFDLIMVLNSSKAIPNMLRDQADHASSYLQKLDVMIFKMRQVRTVAGNNSLDCLKESHQIERNKLKALADLIVQTDDAIRRKEGHVDIIDLSE</sequence>
<protein>
    <submittedName>
        <fullName evidence="1">Uncharacterized protein</fullName>
    </submittedName>
</protein>
<dbReference type="Proteomes" id="UP001151760">
    <property type="component" value="Unassembled WGS sequence"/>
</dbReference>
<accession>A0ABQ4Z157</accession>
<evidence type="ECO:0000313" key="1">
    <source>
        <dbReference type="EMBL" id="GJS82855.1"/>
    </source>
</evidence>
<evidence type="ECO:0000313" key="2">
    <source>
        <dbReference type="Proteomes" id="UP001151760"/>
    </source>
</evidence>